<evidence type="ECO:0000313" key="1">
    <source>
        <dbReference type="EMBL" id="KAA6391079.1"/>
    </source>
</evidence>
<gene>
    <name evidence="1" type="ORF">EZS28_013392</name>
</gene>
<accession>A0A5J4W9N8</accession>
<name>A0A5J4W9N8_9EUKA</name>
<reference evidence="1 2" key="1">
    <citation type="submission" date="2019-03" db="EMBL/GenBank/DDBJ databases">
        <title>Single cell metagenomics reveals metabolic interactions within the superorganism composed of flagellate Streblomastix strix and complex community of Bacteroidetes bacteria on its surface.</title>
        <authorList>
            <person name="Treitli S.C."/>
            <person name="Kolisko M."/>
            <person name="Husnik F."/>
            <person name="Keeling P."/>
            <person name="Hampl V."/>
        </authorList>
    </citation>
    <scope>NUCLEOTIDE SEQUENCE [LARGE SCALE GENOMIC DNA]</scope>
    <source>
        <strain evidence="1">ST1C</strain>
    </source>
</reference>
<sequence length="92" mass="10650">MIRHEMMRSCWSTLQVLYTNAGDLFGVCYEGSDGFIFKFNDLYIDQDINEGDTLLELCGVQYVYGEIDLVYYYCVLRTLDMGELLFIPQSSS</sequence>
<dbReference type="EMBL" id="SNRW01003003">
    <property type="protein sequence ID" value="KAA6391079.1"/>
    <property type="molecule type" value="Genomic_DNA"/>
</dbReference>
<dbReference type="Proteomes" id="UP000324800">
    <property type="component" value="Unassembled WGS sequence"/>
</dbReference>
<organism evidence="1 2">
    <name type="scientific">Streblomastix strix</name>
    <dbReference type="NCBI Taxonomy" id="222440"/>
    <lineage>
        <taxon>Eukaryota</taxon>
        <taxon>Metamonada</taxon>
        <taxon>Preaxostyla</taxon>
        <taxon>Oxymonadida</taxon>
        <taxon>Streblomastigidae</taxon>
        <taxon>Streblomastix</taxon>
    </lineage>
</organism>
<evidence type="ECO:0000313" key="2">
    <source>
        <dbReference type="Proteomes" id="UP000324800"/>
    </source>
</evidence>
<dbReference type="AlphaFoldDB" id="A0A5J4W9N8"/>
<comment type="caution">
    <text evidence="1">The sequence shown here is derived from an EMBL/GenBank/DDBJ whole genome shotgun (WGS) entry which is preliminary data.</text>
</comment>
<protein>
    <submittedName>
        <fullName evidence="1">Uncharacterized protein</fullName>
    </submittedName>
</protein>
<proteinExistence type="predicted"/>